<protein>
    <submittedName>
        <fullName evidence="2">Uncharacterized protein</fullName>
    </submittedName>
</protein>
<gene>
    <name evidence="2" type="ORF">P4O66_020873</name>
</gene>
<dbReference type="EMBL" id="JAROKS010000005">
    <property type="protein sequence ID" value="KAK1803449.1"/>
    <property type="molecule type" value="Genomic_DNA"/>
</dbReference>
<evidence type="ECO:0000313" key="3">
    <source>
        <dbReference type="Proteomes" id="UP001239994"/>
    </source>
</evidence>
<evidence type="ECO:0000313" key="2">
    <source>
        <dbReference type="EMBL" id="KAK1803449.1"/>
    </source>
</evidence>
<feature type="region of interest" description="Disordered" evidence="1">
    <location>
        <begin position="61"/>
        <end position="83"/>
    </location>
</feature>
<name>A0AAD9E3V2_9TELE</name>
<evidence type="ECO:0000256" key="1">
    <source>
        <dbReference type="SAM" id="MobiDB-lite"/>
    </source>
</evidence>
<organism evidence="2 3">
    <name type="scientific">Electrophorus voltai</name>
    <dbReference type="NCBI Taxonomy" id="2609070"/>
    <lineage>
        <taxon>Eukaryota</taxon>
        <taxon>Metazoa</taxon>
        <taxon>Chordata</taxon>
        <taxon>Craniata</taxon>
        <taxon>Vertebrata</taxon>
        <taxon>Euteleostomi</taxon>
        <taxon>Actinopterygii</taxon>
        <taxon>Neopterygii</taxon>
        <taxon>Teleostei</taxon>
        <taxon>Ostariophysi</taxon>
        <taxon>Gymnotiformes</taxon>
        <taxon>Gymnotoidei</taxon>
        <taxon>Gymnotidae</taxon>
        <taxon>Electrophorus</taxon>
    </lineage>
</organism>
<keyword evidence="3" id="KW-1185">Reference proteome</keyword>
<proteinExistence type="predicted"/>
<accession>A0AAD9E3V2</accession>
<dbReference type="Proteomes" id="UP001239994">
    <property type="component" value="Unassembled WGS sequence"/>
</dbReference>
<sequence>MSNSNKAAYSSAIRAEIKRHENLQSTFNKLLKQLERVEDQQLKIGLKVYIHSIQGERFIGSETSERAPAPQHSTSLPLPVSEWESEDETEQIARLQFSRCVCRLRS</sequence>
<comment type="caution">
    <text evidence="2">The sequence shown here is derived from an EMBL/GenBank/DDBJ whole genome shotgun (WGS) entry which is preliminary data.</text>
</comment>
<dbReference type="AlphaFoldDB" id="A0AAD9E3V2"/>
<reference evidence="2" key="1">
    <citation type="submission" date="2023-03" db="EMBL/GenBank/DDBJ databases">
        <title>Electrophorus voltai genome.</title>
        <authorList>
            <person name="Bian C."/>
        </authorList>
    </citation>
    <scope>NUCLEOTIDE SEQUENCE</scope>
    <source>
        <strain evidence="2">CB-2022</strain>
        <tissue evidence="2">Muscle</tissue>
    </source>
</reference>